<dbReference type="PROSITE" id="PS50082">
    <property type="entry name" value="WD_REPEATS_2"/>
    <property type="match status" value="1"/>
</dbReference>
<accession>A0A8E0RNS8</accession>
<dbReference type="SUPFAM" id="SSF50978">
    <property type="entry name" value="WD40 repeat-like"/>
    <property type="match status" value="2"/>
</dbReference>
<dbReference type="Pfam" id="PF00400">
    <property type="entry name" value="WD40"/>
    <property type="match status" value="1"/>
</dbReference>
<dbReference type="InterPro" id="IPR011044">
    <property type="entry name" value="Quino_amine_DH_bsu"/>
</dbReference>
<evidence type="ECO:0000313" key="7">
    <source>
        <dbReference type="EMBL" id="KAA0186333.1"/>
    </source>
</evidence>
<evidence type="ECO:0000256" key="5">
    <source>
        <dbReference type="SAM" id="SignalP"/>
    </source>
</evidence>
<dbReference type="OrthoDB" id="1357022at2759"/>
<feature type="compositionally biased region" description="Polar residues" evidence="4">
    <location>
        <begin position="1443"/>
        <end position="1456"/>
    </location>
</feature>
<proteinExistence type="predicted"/>
<feature type="region of interest" description="Disordered" evidence="4">
    <location>
        <begin position="1017"/>
        <end position="1043"/>
    </location>
</feature>
<dbReference type="PANTHER" id="PTHR44129">
    <property type="entry name" value="WD REPEAT-CONTAINING PROTEIN POP1"/>
    <property type="match status" value="1"/>
</dbReference>
<name>A0A8E0RNS8_9TREM</name>
<keyword evidence="2" id="KW-0677">Repeat</keyword>
<dbReference type="InterPro" id="IPR015943">
    <property type="entry name" value="WD40/YVTN_repeat-like_dom_sf"/>
</dbReference>
<feature type="signal peptide" evidence="5">
    <location>
        <begin position="1"/>
        <end position="26"/>
    </location>
</feature>
<evidence type="ECO:0000256" key="2">
    <source>
        <dbReference type="ARBA" id="ARBA00022737"/>
    </source>
</evidence>
<feature type="chain" id="PRO_5034694150" description="APAF-1 helical domain-containing protein" evidence="5">
    <location>
        <begin position="27"/>
        <end position="1624"/>
    </location>
</feature>
<dbReference type="Pfam" id="PF17908">
    <property type="entry name" value="APAF1_C"/>
    <property type="match status" value="1"/>
</dbReference>
<feature type="region of interest" description="Disordered" evidence="4">
    <location>
        <begin position="1443"/>
        <end position="1469"/>
    </location>
</feature>
<evidence type="ECO:0000259" key="6">
    <source>
        <dbReference type="Pfam" id="PF17908"/>
    </source>
</evidence>
<dbReference type="Gene3D" id="1.25.40.370">
    <property type="match status" value="1"/>
</dbReference>
<evidence type="ECO:0000256" key="1">
    <source>
        <dbReference type="ARBA" id="ARBA00022574"/>
    </source>
</evidence>
<feature type="repeat" description="WD" evidence="3">
    <location>
        <begin position="1332"/>
        <end position="1366"/>
    </location>
</feature>
<keyword evidence="8" id="KW-1185">Reference proteome</keyword>
<sequence length="1624" mass="179252">MLAILWNVSFDVAEALLNLFVRFSVAVKCWPSYTGGYGFHLYPLQLDVLRSSVDPMKQTQYHAKFIENYSLFCTGRWWQLTSSGEHTYFWHHATDHLFQGRKFNHLADLLTNLEFLRGRLAVIGASLVIADFRRYQAVFATLHRIDEWHAYVRFVQTNAYFLIDPGTLQPTDRSRSPYRKRLRAGSFWSFDSSSGVATAVTQPTSPWRADSPGSKPVGPRPTAGTQANRPKGIDLIQLGLGLPHDSPVFRQSVELLLKQHQVQSSSDGRSKPSPTINTLSEYYWFWCNSHVAASQLVWAIPTGPQAVTCLAVESENCPELRSALDPLQFTSPNTKLTPSRFRKRYLAGTCDGRVLLLDANSGYEVAVQQIYPEKIDIKLLTFVSNNTECLTCGSDGTLVVSTLPVAEPLEPLPSAHEIEINIENGSGSSDRGRSPINYQYDHMGGLDVDDEYDTALSIPQCGTMGRRGSLLLSDDTDEELNDTLVDDLKLSVSAWRRRSSAASPAINPPGLTVPAPIVLAELPRLSELARVDRSGNVPDPRASQPDDNATTFELHSISVSPKLDIVLLSGEGELNTNILHTDGPDESEPVQPSFLLPSVYYLKRNGNQFYLDQSRSLRLPSFSPWFESMVGTGQLSVVLTNISAVSDDSQYLAIGLSNGLIWLYNLDEVSWVSCIPTYVANMWNKLLEDSFGECEKHTEKLIRERVLTGLEIGTVPSACLFLPTFNTDEDEVVDNGQINHMFAAAIGSSVLVWSVPQAVPFDESKLTEQDQIVSHSRPALCLRCALTCSVLTLDACLIADQRVLAGGTTNGRVLFWRIRDGCLLLDLSAHSSWVTAVRLLPPDINSSDDEYVNVNSLPVGLLTASSDGVIKRWEVGAACLPSPSTPIPAGMANFTDLQQLRRISLQSMLSTRSNDRSNAVHGLWTDVFDVWFGPHASLLVVGRRRHSSDLQVVLLCFKAFIFVPCQFLFRPQEDACDGLARHDTAFTFQEIAMKPSQPIYWCQSDCPTVVLSPRKISEQSQASSSKKVTPTSPGPPPVSRKISRHTMPATRHWIATTGLSGTIHGRATAVSFWPSGHWVAVGFSIGIVQVFSLHFNESTLFGVVKRFCLVTELAGIVPTQKPSHSKVLDRVVHLHTWQSTGATDEKSTLVVLAVFASGTVRYWHMASVSHDVSASCHQEVQPTETWAPMHDIGTMHQSRQQRASRKTSTSELQSKLLCDNDELDSIVPITWSTLRSIPAQSYSPPYNSHTVPDPTTRVNGTGDMKPQTILVWLTAGYDGMVYGRQLVFPNAKLSPMPEDQIVPDPVPPHTSPTNFGSTQWCLDLAAHAPAPISDADVDPTGQWLLTGSTDETAKVWCLSSGLLVFDTGTHGACVRSVCFRPVLDEPLTTSGHEWFVATGDDTGALRIWVLPSRRLRKAMTASTQLGQLNRSLSPDQLLYRKPNNGTRSDWHSSSSRHLNRLPSPDMKELDRSGARDARAAFFSNAAGFGGSWLRRLVWSPDGRLITGLSDRLCVWPFEAPNTRLVPSVPVRDRFAGDFQGPRLELKRCRVLRVLSSGLAERSTSALHMLSVGPRRQCCRPTASEHAANPILTELPPTIVTVDVNTGTLYVFDPIGALFQSELQD</sequence>
<dbReference type="InterPro" id="IPR036322">
    <property type="entry name" value="WD40_repeat_dom_sf"/>
</dbReference>
<feature type="domain" description="APAF-1 helical" evidence="6">
    <location>
        <begin position="60"/>
        <end position="163"/>
    </location>
</feature>
<reference evidence="7" key="1">
    <citation type="submission" date="2019-05" db="EMBL/GenBank/DDBJ databases">
        <title>Annotation for the trematode Fasciolopsis buski.</title>
        <authorList>
            <person name="Choi Y.-J."/>
        </authorList>
    </citation>
    <scope>NUCLEOTIDE SEQUENCE</scope>
    <source>
        <strain evidence="7">HT</strain>
        <tissue evidence="7">Whole worm</tissue>
    </source>
</reference>
<evidence type="ECO:0000256" key="3">
    <source>
        <dbReference type="PROSITE-ProRule" id="PRU00221"/>
    </source>
</evidence>
<dbReference type="SMART" id="SM00320">
    <property type="entry name" value="WD40"/>
    <property type="match status" value="6"/>
</dbReference>
<dbReference type="Gene3D" id="2.130.10.10">
    <property type="entry name" value="YVTN repeat-like/Quinoprotein amine dehydrogenase"/>
    <property type="match status" value="2"/>
</dbReference>
<protein>
    <recommendedName>
        <fullName evidence="6">APAF-1 helical domain-containing protein</fullName>
    </recommendedName>
</protein>
<dbReference type="SUPFAM" id="SSF50969">
    <property type="entry name" value="YVTN repeat-like/Quinoprotein amine dehydrogenase"/>
    <property type="match status" value="1"/>
</dbReference>
<comment type="caution">
    <text evidence="7">The sequence shown here is derived from an EMBL/GenBank/DDBJ whole genome shotgun (WGS) entry which is preliminary data.</text>
</comment>
<dbReference type="InterPro" id="IPR041452">
    <property type="entry name" value="APAF1_C"/>
</dbReference>
<dbReference type="Proteomes" id="UP000728185">
    <property type="component" value="Unassembled WGS sequence"/>
</dbReference>
<keyword evidence="5" id="KW-0732">Signal</keyword>
<feature type="region of interest" description="Disordered" evidence="4">
    <location>
        <begin position="197"/>
        <end position="230"/>
    </location>
</feature>
<dbReference type="InterPro" id="IPR050349">
    <property type="entry name" value="WD_LIS1/nudF_dynein_reg"/>
</dbReference>
<dbReference type="EMBL" id="LUCM01009828">
    <property type="protein sequence ID" value="KAA0186333.1"/>
    <property type="molecule type" value="Genomic_DNA"/>
</dbReference>
<gene>
    <name evidence="7" type="ORF">FBUS_02067</name>
</gene>
<evidence type="ECO:0000256" key="4">
    <source>
        <dbReference type="SAM" id="MobiDB-lite"/>
    </source>
</evidence>
<evidence type="ECO:0000313" key="8">
    <source>
        <dbReference type="Proteomes" id="UP000728185"/>
    </source>
</evidence>
<keyword evidence="1 3" id="KW-0853">WD repeat</keyword>
<dbReference type="InterPro" id="IPR001680">
    <property type="entry name" value="WD40_rpt"/>
</dbReference>
<organism evidence="7 8">
    <name type="scientific">Fasciolopsis buskii</name>
    <dbReference type="NCBI Taxonomy" id="27845"/>
    <lineage>
        <taxon>Eukaryota</taxon>
        <taxon>Metazoa</taxon>
        <taxon>Spiralia</taxon>
        <taxon>Lophotrochozoa</taxon>
        <taxon>Platyhelminthes</taxon>
        <taxon>Trematoda</taxon>
        <taxon>Digenea</taxon>
        <taxon>Plagiorchiida</taxon>
        <taxon>Echinostomata</taxon>
        <taxon>Echinostomatoidea</taxon>
        <taxon>Fasciolidae</taxon>
        <taxon>Fasciolopsis</taxon>
    </lineage>
</organism>